<dbReference type="PANTHER" id="PTHR22891">
    <property type="entry name" value="EUKARYOTIC TRANSLATION INITIATION FACTOR 2C"/>
    <property type="match status" value="1"/>
</dbReference>
<sequence length="238" mass="26580">MINGMTVSRWACINFSRSVQESVARGFCSELVQMCQVSGMEFNPEPVIPIYPARPEQVEKALKQVYHACMNKLKGKELDLVLAILPDNNGSLYGLISQCRLTKYVFKISKQYLSNVSLKINVKMGGRNTVLLDAISYRIPLVSDIPTIIFGADVTHPENGEDSSPSVAVVVASQDWPEVTKYAGLVCAQAHRQELTQDLYKAWHDPIRGAVSGGMIRDLLVSFRKATGQKPQRIIFYW</sequence>
<protein>
    <recommendedName>
        <fullName evidence="3">Piwi domain-containing protein</fullName>
    </recommendedName>
</protein>
<dbReference type="EMBL" id="OU503039">
    <property type="protein sequence ID" value="CAI9759225.1"/>
    <property type="molecule type" value="Genomic_DNA"/>
</dbReference>
<dbReference type="Gene3D" id="3.30.420.10">
    <property type="entry name" value="Ribonuclease H-like superfamily/Ribonuclease H"/>
    <property type="match status" value="1"/>
</dbReference>
<evidence type="ECO:0000256" key="1">
    <source>
        <dbReference type="ARBA" id="ARBA00008201"/>
    </source>
</evidence>
<dbReference type="PROSITE" id="PS50822">
    <property type="entry name" value="PIWI"/>
    <property type="match status" value="1"/>
</dbReference>
<dbReference type="FunFam" id="3.40.50.2300:FF:000110">
    <property type="entry name" value="Argonaute 10"/>
    <property type="match status" value="1"/>
</dbReference>
<name>A0AAD1Z0S8_9LAMI</name>
<evidence type="ECO:0000313" key="5">
    <source>
        <dbReference type="Proteomes" id="UP000834106"/>
    </source>
</evidence>
<dbReference type="Pfam" id="PF02171">
    <property type="entry name" value="Piwi"/>
    <property type="match status" value="1"/>
</dbReference>
<dbReference type="AlphaFoldDB" id="A0AAD1Z0S8"/>
<organism evidence="4 5">
    <name type="scientific">Fraxinus pennsylvanica</name>
    <dbReference type="NCBI Taxonomy" id="56036"/>
    <lineage>
        <taxon>Eukaryota</taxon>
        <taxon>Viridiplantae</taxon>
        <taxon>Streptophyta</taxon>
        <taxon>Embryophyta</taxon>
        <taxon>Tracheophyta</taxon>
        <taxon>Spermatophyta</taxon>
        <taxon>Magnoliopsida</taxon>
        <taxon>eudicotyledons</taxon>
        <taxon>Gunneridae</taxon>
        <taxon>Pentapetalae</taxon>
        <taxon>asterids</taxon>
        <taxon>lamiids</taxon>
        <taxon>Lamiales</taxon>
        <taxon>Oleaceae</taxon>
        <taxon>Oleeae</taxon>
        <taxon>Fraxinus</taxon>
    </lineage>
</organism>
<accession>A0AAD1Z0S8</accession>
<evidence type="ECO:0000256" key="2">
    <source>
        <dbReference type="ARBA" id="ARBA00023158"/>
    </source>
</evidence>
<keyword evidence="2" id="KW-0943">RNA-mediated gene silencing</keyword>
<gene>
    <name evidence="4" type="ORF">FPE_LOCUS6655</name>
</gene>
<keyword evidence="5" id="KW-1185">Reference proteome</keyword>
<reference evidence="4" key="1">
    <citation type="submission" date="2023-05" db="EMBL/GenBank/DDBJ databases">
        <authorList>
            <person name="Huff M."/>
        </authorList>
    </citation>
    <scope>NUCLEOTIDE SEQUENCE</scope>
</reference>
<dbReference type="SUPFAM" id="SSF53098">
    <property type="entry name" value="Ribonuclease H-like"/>
    <property type="match status" value="1"/>
</dbReference>
<dbReference type="InterPro" id="IPR003165">
    <property type="entry name" value="Piwi"/>
</dbReference>
<feature type="domain" description="Piwi" evidence="3">
    <location>
        <begin position="94"/>
        <end position="238"/>
    </location>
</feature>
<dbReference type="GO" id="GO:0003676">
    <property type="term" value="F:nucleic acid binding"/>
    <property type="evidence" value="ECO:0007669"/>
    <property type="project" value="InterPro"/>
</dbReference>
<dbReference type="Proteomes" id="UP000834106">
    <property type="component" value="Chromosome 4"/>
</dbReference>
<dbReference type="InterPro" id="IPR012337">
    <property type="entry name" value="RNaseH-like_sf"/>
</dbReference>
<dbReference type="InterPro" id="IPR032473">
    <property type="entry name" value="Argonaute_Mid_dom"/>
</dbReference>
<dbReference type="Pfam" id="PF16487">
    <property type="entry name" value="ArgoMid"/>
    <property type="match status" value="1"/>
</dbReference>
<evidence type="ECO:0000313" key="4">
    <source>
        <dbReference type="EMBL" id="CAI9759225.1"/>
    </source>
</evidence>
<proteinExistence type="inferred from homology"/>
<dbReference type="Gene3D" id="3.40.50.2300">
    <property type="match status" value="1"/>
</dbReference>
<comment type="similarity">
    <text evidence="1">Belongs to the argonaute family. Ago subfamily.</text>
</comment>
<evidence type="ECO:0000259" key="3">
    <source>
        <dbReference type="PROSITE" id="PS50822"/>
    </source>
</evidence>
<dbReference type="InterPro" id="IPR036397">
    <property type="entry name" value="RNaseH_sf"/>
</dbReference>
<dbReference type="GO" id="GO:0031047">
    <property type="term" value="P:regulatory ncRNA-mediated gene silencing"/>
    <property type="evidence" value="ECO:0007669"/>
    <property type="project" value="UniProtKB-KW"/>
</dbReference>